<dbReference type="Proteomes" id="UP001165143">
    <property type="component" value="Unassembled WGS sequence"/>
</dbReference>
<feature type="region of interest" description="Disordered" evidence="1">
    <location>
        <begin position="114"/>
        <end position="158"/>
    </location>
</feature>
<gene>
    <name evidence="2" type="ORF">Kpho01_24750</name>
</gene>
<dbReference type="AlphaFoldDB" id="A0A9W6UN48"/>
<evidence type="ECO:0000313" key="2">
    <source>
        <dbReference type="EMBL" id="GLW54464.1"/>
    </source>
</evidence>
<sequence>MDHQELRAALAEARRVLAPHLHADWSVPAGPLEWSCRDTLAHVGHDLLAYAGQVAALPADGYLPFDLTLHPDAGPAEVLTTALACGELLALALSAAAPTARAWHWGPSSNPRLPRDPWHALSPHRAKGQVHPVRGPSPGTPRARTRRREAALRATTGV</sequence>
<dbReference type="EMBL" id="BSRX01000012">
    <property type="protein sequence ID" value="GLW54464.1"/>
    <property type="molecule type" value="Genomic_DNA"/>
</dbReference>
<evidence type="ECO:0008006" key="4">
    <source>
        <dbReference type="Google" id="ProtNLM"/>
    </source>
</evidence>
<proteinExistence type="predicted"/>
<accession>A0A9W6UN48</accession>
<dbReference type="RefSeq" id="WP_199811331.1">
    <property type="nucleotide sequence ID" value="NZ_BSRX01000012.1"/>
</dbReference>
<organism evidence="2 3">
    <name type="scientific">Kitasatospora phosalacinea</name>
    <dbReference type="NCBI Taxonomy" id="2065"/>
    <lineage>
        <taxon>Bacteria</taxon>
        <taxon>Bacillati</taxon>
        <taxon>Actinomycetota</taxon>
        <taxon>Actinomycetes</taxon>
        <taxon>Kitasatosporales</taxon>
        <taxon>Streptomycetaceae</taxon>
        <taxon>Kitasatospora</taxon>
    </lineage>
</organism>
<comment type="caution">
    <text evidence="2">The sequence shown here is derived from an EMBL/GenBank/DDBJ whole genome shotgun (WGS) entry which is preliminary data.</text>
</comment>
<protein>
    <recommendedName>
        <fullName evidence="4">Mycothiol-dependent maleylpyruvate isomerase metal-binding domain-containing protein</fullName>
    </recommendedName>
</protein>
<evidence type="ECO:0000256" key="1">
    <source>
        <dbReference type="SAM" id="MobiDB-lite"/>
    </source>
</evidence>
<reference evidence="2" key="1">
    <citation type="submission" date="2023-02" db="EMBL/GenBank/DDBJ databases">
        <title>Kitasatospora phosalacinea NBRC 14362.</title>
        <authorList>
            <person name="Ichikawa N."/>
            <person name="Sato H."/>
            <person name="Tonouchi N."/>
        </authorList>
    </citation>
    <scope>NUCLEOTIDE SEQUENCE</scope>
    <source>
        <strain evidence="2">NBRC 14362</strain>
    </source>
</reference>
<name>A0A9W6UN48_9ACTN</name>
<evidence type="ECO:0000313" key="3">
    <source>
        <dbReference type="Proteomes" id="UP001165143"/>
    </source>
</evidence>